<protein>
    <submittedName>
        <fullName evidence="3">Unannotated protein</fullName>
    </submittedName>
</protein>
<feature type="domain" description="C-methyltransferase" evidence="2">
    <location>
        <begin position="263"/>
        <end position="413"/>
    </location>
</feature>
<organism evidence="3">
    <name type="scientific">freshwater metagenome</name>
    <dbReference type="NCBI Taxonomy" id="449393"/>
    <lineage>
        <taxon>unclassified sequences</taxon>
        <taxon>metagenomes</taxon>
        <taxon>ecological metagenomes</taxon>
    </lineage>
</organism>
<dbReference type="PANTHER" id="PTHR43861">
    <property type="entry name" value="TRANS-ACONITATE 2-METHYLTRANSFERASE-RELATED"/>
    <property type="match status" value="1"/>
</dbReference>
<dbReference type="Pfam" id="PF08421">
    <property type="entry name" value="Methyltransf_13"/>
    <property type="match status" value="1"/>
</dbReference>
<dbReference type="InterPro" id="IPR029063">
    <property type="entry name" value="SAM-dependent_MTases_sf"/>
</dbReference>
<gene>
    <name evidence="3" type="ORF">UFOPK2855_00119</name>
</gene>
<dbReference type="Gene3D" id="3.40.50.720">
    <property type="entry name" value="NAD(P)-binding Rossmann-like Domain"/>
    <property type="match status" value="1"/>
</dbReference>
<evidence type="ECO:0000259" key="1">
    <source>
        <dbReference type="Pfam" id="PF08421"/>
    </source>
</evidence>
<dbReference type="InterPro" id="IPR013630">
    <property type="entry name" value="Methyltransf_Zn-bd_dom_put"/>
</dbReference>
<dbReference type="Gene3D" id="6.20.50.110">
    <property type="entry name" value="Methyltransferase, zinc-binding domain"/>
    <property type="match status" value="1"/>
</dbReference>
<dbReference type="Pfam" id="PF13489">
    <property type="entry name" value="Methyltransf_23"/>
    <property type="match status" value="1"/>
</dbReference>
<name>A0A6J6TRZ8_9ZZZZ</name>
<accession>A0A6J6TRZ8</accession>
<dbReference type="Pfam" id="PF08484">
    <property type="entry name" value="Methyltransf_14"/>
    <property type="match status" value="1"/>
</dbReference>
<reference evidence="3" key="1">
    <citation type="submission" date="2020-05" db="EMBL/GenBank/DDBJ databases">
        <authorList>
            <person name="Chiriac C."/>
            <person name="Salcher M."/>
            <person name="Ghai R."/>
            <person name="Kavagutti S V."/>
        </authorList>
    </citation>
    <scope>NUCLEOTIDE SEQUENCE</scope>
</reference>
<dbReference type="AlphaFoldDB" id="A0A6J6TRZ8"/>
<sequence length="441" mass="48454">MVMESLQLVNQLAYEVVRTCRLCGSSDLVSSLRLRDTAFGDRYLPPGKGAANANLIPLEVVQCISCNGFQTSVVVDVEGMYEHYLSRPGAVNKVLSGAYREYAEHLNGLLGLTVNDLMVEIGSNDGLFASLYGEKGVRCLGVDPAQNLTQVALERGVKTVSTFFGSSVANDIVAEHGNAKLIVANFMVANVSDLDDFMKGVKTLLASDGIYAMETNYVLDVVDNMQLEVINHEHITYFSVVSLSTFLDKHGLEIFRAQRVPSKSGSLRCYIQHKGSNFEIESSVADAKKCEIDYGVFLPSVWKPMEHAIEHVRSAAGRYFETKTTEGIVGYGSSIGATTLIYSLEIGQYLKALIDDDPYRQGLESPGFAIPTVSKEDIFANEIKAKYCVILAPRYVSQIVSNNRGVGDSGVIFSRIWPVLEEVPFKPWRGETETKSFETSI</sequence>
<proteinExistence type="predicted"/>
<dbReference type="Gene3D" id="3.40.50.150">
    <property type="entry name" value="Vaccinia Virus protein VP39"/>
    <property type="match status" value="1"/>
</dbReference>
<evidence type="ECO:0000259" key="2">
    <source>
        <dbReference type="Pfam" id="PF08484"/>
    </source>
</evidence>
<dbReference type="EMBL" id="CAEZZK010000011">
    <property type="protein sequence ID" value="CAB4750321.1"/>
    <property type="molecule type" value="Genomic_DNA"/>
</dbReference>
<feature type="domain" description="Methyltransferase putative zinc binding" evidence="1">
    <location>
        <begin position="20"/>
        <end position="81"/>
    </location>
</feature>
<dbReference type="InterPro" id="IPR013691">
    <property type="entry name" value="MeTrfase_14"/>
</dbReference>
<dbReference type="SUPFAM" id="SSF53335">
    <property type="entry name" value="S-adenosyl-L-methionine-dependent methyltransferases"/>
    <property type="match status" value="1"/>
</dbReference>
<dbReference type="InterPro" id="IPR038576">
    <property type="entry name" value="Methyltransf_Zn-bd_dom_put_sf"/>
</dbReference>
<dbReference type="PANTHER" id="PTHR43861:SF5">
    <property type="entry name" value="BLL5978 PROTEIN"/>
    <property type="match status" value="1"/>
</dbReference>
<evidence type="ECO:0000313" key="3">
    <source>
        <dbReference type="EMBL" id="CAB4750321.1"/>
    </source>
</evidence>